<dbReference type="AlphaFoldDB" id="A0A0A8Y5T8"/>
<reference evidence="2" key="1">
    <citation type="submission" date="2014-09" db="EMBL/GenBank/DDBJ databases">
        <authorList>
            <person name="Magalhaes I.L.F."/>
            <person name="Oliveira U."/>
            <person name="Santos F.R."/>
            <person name="Vidigal T.H.D.A."/>
            <person name="Brescovit A.D."/>
            <person name="Santos A.J."/>
        </authorList>
    </citation>
    <scope>NUCLEOTIDE SEQUENCE</scope>
    <source>
        <tissue evidence="2">Shoot tissue taken approximately 20 cm above the soil surface</tissue>
    </source>
</reference>
<evidence type="ECO:0000256" key="1">
    <source>
        <dbReference type="SAM" id="MobiDB-lite"/>
    </source>
</evidence>
<feature type="region of interest" description="Disordered" evidence="1">
    <location>
        <begin position="1"/>
        <end position="27"/>
    </location>
</feature>
<evidence type="ECO:0000313" key="2">
    <source>
        <dbReference type="EMBL" id="JAD19347.1"/>
    </source>
</evidence>
<protein>
    <submittedName>
        <fullName evidence="2">Uncharacterized protein</fullName>
    </submittedName>
</protein>
<name>A0A0A8Y5T8_ARUDO</name>
<organism evidence="2">
    <name type="scientific">Arundo donax</name>
    <name type="common">Giant reed</name>
    <name type="synonym">Donax arundinaceus</name>
    <dbReference type="NCBI Taxonomy" id="35708"/>
    <lineage>
        <taxon>Eukaryota</taxon>
        <taxon>Viridiplantae</taxon>
        <taxon>Streptophyta</taxon>
        <taxon>Embryophyta</taxon>
        <taxon>Tracheophyta</taxon>
        <taxon>Spermatophyta</taxon>
        <taxon>Magnoliopsida</taxon>
        <taxon>Liliopsida</taxon>
        <taxon>Poales</taxon>
        <taxon>Poaceae</taxon>
        <taxon>PACMAD clade</taxon>
        <taxon>Arundinoideae</taxon>
        <taxon>Arundineae</taxon>
        <taxon>Arundo</taxon>
    </lineage>
</organism>
<reference evidence="2" key="2">
    <citation type="journal article" date="2015" name="Data Brief">
        <title>Shoot transcriptome of the giant reed, Arundo donax.</title>
        <authorList>
            <person name="Barrero R.A."/>
            <person name="Guerrero F.D."/>
            <person name="Moolhuijzen P."/>
            <person name="Goolsby J.A."/>
            <person name="Tidwell J."/>
            <person name="Bellgard S.E."/>
            <person name="Bellgard M.I."/>
        </authorList>
    </citation>
    <scope>NUCLEOTIDE SEQUENCE</scope>
    <source>
        <tissue evidence="2">Shoot tissue taken approximately 20 cm above the soil surface</tissue>
    </source>
</reference>
<proteinExistence type="predicted"/>
<accession>A0A0A8Y5T8</accession>
<sequence>MAHCTAPREIQVKSATTSTSLELGGNH</sequence>
<dbReference type="EMBL" id="GBRH01278548">
    <property type="protein sequence ID" value="JAD19347.1"/>
    <property type="molecule type" value="Transcribed_RNA"/>
</dbReference>